<reference evidence="3 4" key="1">
    <citation type="submission" date="2020-08" db="EMBL/GenBank/DDBJ databases">
        <title>Genomic Encyclopedia of Type Strains, Phase IV (KMG-IV): sequencing the most valuable type-strain genomes for metagenomic binning, comparative biology and taxonomic classification.</title>
        <authorList>
            <person name="Goeker M."/>
        </authorList>
    </citation>
    <scope>NUCLEOTIDE SEQUENCE [LARGE SCALE GENOMIC DNA]</scope>
    <source>
        <strain evidence="3 4">DSM 101806</strain>
    </source>
</reference>
<organism evidence="3 4">
    <name type="scientific">Sphingomonas kyeonggiensis</name>
    <dbReference type="NCBI Taxonomy" id="1268553"/>
    <lineage>
        <taxon>Bacteria</taxon>
        <taxon>Pseudomonadati</taxon>
        <taxon>Pseudomonadota</taxon>
        <taxon>Alphaproteobacteria</taxon>
        <taxon>Sphingomonadales</taxon>
        <taxon>Sphingomonadaceae</taxon>
        <taxon>Sphingomonas</taxon>
    </lineage>
</organism>
<dbReference type="SUPFAM" id="SSF53850">
    <property type="entry name" value="Periplasmic binding protein-like II"/>
    <property type="match status" value="1"/>
</dbReference>
<evidence type="ECO:0000313" key="3">
    <source>
        <dbReference type="EMBL" id="MBB4099259.1"/>
    </source>
</evidence>
<dbReference type="RefSeq" id="WP_183998550.1">
    <property type="nucleotide sequence ID" value="NZ_JACIEH010000002.1"/>
</dbReference>
<proteinExistence type="predicted"/>
<name>A0A7W6NWL9_9SPHN</name>
<dbReference type="Proteomes" id="UP000557392">
    <property type="component" value="Unassembled WGS sequence"/>
</dbReference>
<dbReference type="PANTHER" id="PTHR42996">
    <property type="entry name" value="PHOSPHATE-BINDING PROTEIN PSTS"/>
    <property type="match status" value="1"/>
</dbReference>
<feature type="chain" id="PRO_5031496808" description="PBP domain-containing protein" evidence="2">
    <location>
        <begin position="26"/>
        <end position="663"/>
    </location>
</feature>
<accession>A0A7W6NWL9</accession>
<protein>
    <recommendedName>
        <fullName evidence="5">PBP domain-containing protein</fullName>
    </recommendedName>
</protein>
<feature type="signal peptide" evidence="2">
    <location>
        <begin position="1"/>
        <end position="25"/>
    </location>
</feature>
<keyword evidence="4" id="KW-1185">Reference proteome</keyword>
<dbReference type="Gene3D" id="3.40.190.10">
    <property type="entry name" value="Periplasmic binding protein-like II"/>
    <property type="match status" value="3"/>
</dbReference>
<dbReference type="PANTHER" id="PTHR42996:SF1">
    <property type="entry name" value="PHOSPHATE-BINDING PROTEIN PSTS"/>
    <property type="match status" value="1"/>
</dbReference>
<evidence type="ECO:0000313" key="4">
    <source>
        <dbReference type="Proteomes" id="UP000557392"/>
    </source>
</evidence>
<dbReference type="InterPro" id="IPR050962">
    <property type="entry name" value="Phosphate-bind_PstS"/>
</dbReference>
<comment type="caution">
    <text evidence="3">The sequence shown here is derived from an EMBL/GenBank/DDBJ whole genome shotgun (WGS) entry which is preliminary data.</text>
</comment>
<dbReference type="EMBL" id="JACIEH010000002">
    <property type="protein sequence ID" value="MBB4099259.1"/>
    <property type="molecule type" value="Genomic_DNA"/>
</dbReference>
<gene>
    <name evidence="3" type="ORF">GGR46_002823</name>
</gene>
<dbReference type="AlphaFoldDB" id="A0A7W6NWL9"/>
<keyword evidence="2" id="KW-0732">Signal</keyword>
<evidence type="ECO:0000256" key="1">
    <source>
        <dbReference type="SAM" id="MobiDB-lite"/>
    </source>
</evidence>
<sequence length="663" mass="67443">MKRFKNALFLATVATSALASSFAQAQTTANNDGETALHGTGATSIQGVLVQELNCNGGYSNLGAIGTSSVAGTSSTSIEPTNLFSPAPAPAFNCATTDLNSGFLGRYVGSGSGGGRTAWVAAGTMTSTSTFAIGTANPNPFGTWNKIQFAFADSSVTDGDLTSYTGGAAQTNGGAPIMFPKFVLPVAVAYSPNYGNKTVSGVVTNYNFAISSPQTILGNNAGGLRLSQSTLCGVFNGTIVNFNDAAFTADNGGTSLRDSADATARWNADGVPVRLVGRLDRSGTTDIFTRALAAQCGTVASGNKYATNAETLPYNRTVTAAVRPVFDAVRADTGLQTSSTAPEAGNTSPNDASVPGTPNFSGATVVGAEYWSGSAIVTPAANAGKVSSQPSASVSNGTGLFLVADGSGRVSSAIKFAPDYVSPSDNTVKLNGKIGYIGADFIDGSPSAPGGLHAAALQNATTGLWHMPSAQNATTAFGTILPPQSASDGTLSDASADTRQVRIPSYQGGTPGVKGNAKRTNPLAWYDVIYAGTGLQNPTAGYPITGTTQFLGYTCYATDASGSNATAMVNFLNFNTDYVNTFDGAGTNRTGIFTRVGALFSNSGLLVRSNIGGLPQAWKHAVRETFLKNSTEASSVSSTLGGYNLFMGTPTSTNSTCSGKTGL</sequence>
<evidence type="ECO:0000256" key="2">
    <source>
        <dbReference type="SAM" id="SignalP"/>
    </source>
</evidence>
<feature type="region of interest" description="Disordered" evidence="1">
    <location>
        <begin position="334"/>
        <end position="359"/>
    </location>
</feature>
<evidence type="ECO:0008006" key="5">
    <source>
        <dbReference type="Google" id="ProtNLM"/>
    </source>
</evidence>